<reference evidence="9" key="1">
    <citation type="submission" date="2021-12" db="EMBL/GenBank/DDBJ databases">
        <authorList>
            <person name="Rodrigo-Torres L."/>
            <person name="Arahal R. D."/>
            <person name="Lucena T."/>
        </authorList>
    </citation>
    <scope>NUCLEOTIDE SEQUENCE</scope>
    <source>
        <strain evidence="9">CECT 8419</strain>
    </source>
</reference>
<keyword evidence="1 7" id="KW-0436">Ligase</keyword>
<keyword evidence="4" id="KW-0862">Zinc</keyword>
<dbReference type="Gene3D" id="3.40.50.620">
    <property type="entry name" value="HUPs"/>
    <property type="match status" value="2"/>
</dbReference>
<dbReference type="PANTHER" id="PTHR43311">
    <property type="entry name" value="GLUTAMATE--TRNA LIGASE"/>
    <property type="match status" value="1"/>
</dbReference>
<keyword evidence="10" id="KW-1185">Reference proteome</keyword>
<evidence type="ECO:0000313" key="9">
    <source>
        <dbReference type="EMBL" id="CAH1002330.1"/>
    </source>
</evidence>
<evidence type="ECO:0000256" key="2">
    <source>
        <dbReference type="ARBA" id="ARBA00022723"/>
    </source>
</evidence>
<dbReference type="PRINTS" id="PR00987">
    <property type="entry name" value="TRNASYNTHGLU"/>
</dbReference>
<dbReference type="RefSeq" id="WP_238752194.1">
    <property type="nucleotide sequence ID" value="NZ_CAKLPZ010000005.1"/>
</dbReference>
<evidence type="ECO:0000313" key="10">
    <source>
        <dbReference type="Proteomes" id="UP000837803"/>
    </source>
</evidence>
<evidence type="ECO:0000256" key="3">
    <source>
        <dbReference type="ARBA" id="ARBA00022741"/>
    </source>
</evidence>
<evidence type="ECO:0000256" key="1">
    <source>
        <dbReference type="ARBA" id="ARBA00022598"/>
    </source>
</evidence>
<proteinExistence type="inferred from homology"/>
<protein>
    <submittedName>
        <fullName evidence="9">Glutamate--tRNA ligase</fullName>
        <ecNumber evidence="9">6.1.1.17</ecNumber>
    </submittedName>
</protein>
<dbReference type="EMBL" id="CAKLPZ010000005">
    <property type="protein sequence ID" value="CAH1002330.1"/>
    <property type="molecule type" value="Genomic_DNA"/>
</dbReference>
<dbReference type="SUPFAM" id="SSF52374">
    <property type="entry name" value="Nucleotidylyl transferase"/>
    <property type="match status" value="1"/>
</dbReference>
<dbReference type="InterPro" id="IPR000924">
    <property type="entry name" value="Glu/Gln-tRNA-synth"/>
</dbReference>
<sequence length="257" mass="28512">MTRIAPTPSGYLHLGNAANFAANALLAARTDGRLLLRIDDLDRARVRPAYLQDVFDVLDWLGIEPTEGPRDVEDFTAHWSQEHRMPLYRAALETLRTRTAPNGPQLFACPCSRKELADGVHFYDCPTAGIALAAPQVAWRIDTRGLPLHAQMPDFAVRKKDGRPSYQLACTVDDYHYRITTCARGEDLRASTAAQAVVSDLLGYPKLEERMDVIHHPLLLHDGGKLSKSQGAGGVRELGVSRKEVFAIAKAWLHLPR</sequence>
<dbReference type="InterPro" id="IPR049940">
    <property type="entry name" value="GluQ/Sye"/>
</dbReference>
<evidence type="ECO:0000256" key="7">
    <source>
        <dbReference type="RuleBase" id="RU363037"/>
    </source>
</evidence>
<organism evidence="9 10">
    <name type="scientific">Neolewinella maritima</name>
    <dbReference type="NCBI Taxonomy" id="1383882"/>
    <lineage>
        <taxon>Bacteria</taxon>
        <taxon>Pseudomonadati</taxon>
        <taxon>Bacteroidota</taxon>
        <taxon>Saprospiria</taxon>
        <taxon>Saprospirales</taxon>
        <taxon>Lewinellaceae</taxon>
        <taxon>Neolewinella</taxon>
    </lineage>
</organism>
<accession>A0ABM9B4W3</accession>
<feature type="domain" description="Glutamyl/glutaminyl-tRNA synthetase class Ib catalytic" evidence="8">
    <location>
        <begin position="151"/>
        <end position="231"/>
    </location>
</feature>
<dbReference type="GO" id="GO:0004818">
    <property type="term" value="F:glutamate-tRNA ligase activity"/>
    <property type="evidence" value="ECO:0007669"/>
    <property type="project" value="UniProtKB-EC"/>
</dbReference>
<keyword evidence="2" id="KW-0479">Metal-binding</keyword>
<gene>
    <name evidence="9" type="primary">gltX_2</name>
    <name evidence="9" type="ORF">LEM8419_03237</name>
</gene>
<dbReference type="PROSITE" id="PS00178">
    <property type="entry name" value="AA_TRNA_LIGASE_I"/>
    <property type="match status" value="1"/>
</dbReference>
<dbReference type="InterPro" id="IPR020058">
    <property type="entry name" value="Glu/Gln-tRNA-synth_Ib_cat-dom"/>
</dbReference>
<evidence type="ECO:0000259" key="8">
    <source>
        <dbReference type="Pfam" id="PF00749"/>
    </source>
</evidence>
<evidence type="ECO:0000256" key="4">
    <source>
        <dbReference type="ARBA" id="ARBA00022833"/>
    </source>
</evidence>
<keyword evidence="3 7" id="KW-0547">Nucleotide-binding</keyword>
<comment type="caution">
    <text evidence="9">The sequence shown here is derived from an EMBL/GenBank/DDBJ whole genome shotgun (WGS) entry which is preliminary data.</text>
</comment>
<dbReference type="InterPro" id="IPR014729">
    <property type="entry name" value="Rossmann-like_a/b/a_fold"/>
</dbReference>
<dbReference type="Proteomes" id="UP000837803">
    <property type="component" value="Unassembled WGS sequence"/>
</dbReference>
<keyword evidence="5 7" id="KW-0067">ATP-binding</keyword>
<name>A0ABM9B4W3_9BACT</name>
<dbReference type="EC" id="6.1.1.17" evidence="9"/>
<dbReference type="Pfam" id="PF00749">
    <property type="entry name" value="tRNA-synt_1c"/>
    <property type="match status" value="2"/>
</dbReference>
<dbReference type="InterPro" id="IPR001412">
    <property type="entry name" value="aa-tRNA-synth_I_CS"/>
</dbReference>
<evidence type="ECO:0000256" key="6">
    <source>
        <dbReference type="ARBA" id="ARBA00023146"/>
    </source>
</evidence>
<keyword evidence="6 7" id="KW-0030">Aminoacyl-tRNA synthetase</keyword>
<dbReference type="PANTHER" id="PTHR43311:SF1">
    <property type="entry name" value="GLUTAMYL-Q TRNA(ASP) SYNTHETASE"/>
    <property type="match status" value="1"/>
</dbReference>
<keyword evidence="7" id="KW-0648">Protein biosynthesis</keyword>
<evidence type="ECO:0000256" key="5">
    <source>
        <dbReference type="ARBA" id="ARBA00022840"/>
    </source>
</evidence>
<feature type="domain" description="Glutamyl/glutaminyl-tRNA synthetase class Ib catalytic" evidence="8">
    <location>
        <begin position="2"/>
        <end position="70"/>
    </location>
</feature>
<comment type="similarity">
    <text evidence="7">Belongs to the class-I aminoacyl-tRNA synthetase family.</text>
</comment>